<dbReference type="AlphaFoldDB" id="A0AA38H9T6"/>
<dbReference type="RefSeq" id="XP_052946874.1">
    <property type="nucleotide sequence ID" value="XM_053087172.1"/>
</dbReference>
<comment type="caution">
    <text evidence="2">The sequence shown here is derived from an EMBL/GenBank/DDBJ whole genome shotgun (WGS) entry which is preliminary data.</text>
</comment>
<keyword evidence="3" id="KW-1185">Reference proteome</keyword>
<dbReference type="Proteomes" id="UP001164286">
    <property type="component" value="Unassembled WGS sequence"/>
</dbReference>
<sequence length="725" mass="80478">MTLQLQSSSFEHRPHSHHGIATHSPAPSPPRIQRPVSQASVHLAPQSVLPSPAPNHEQFSALPYTSLPYRPYQPGGFPLPSPQQQFAYPSSAPPMAFYPSSNAYDPRSMPMMRTVSHAHPLNSADQTASSRYSSSPHLTAMDAPASASYQWQMGTPALSVQEPTERHINPSVFSNNSNYPMSRSTSGASDAAEAQRLLTPHFEYREQLSPAAADIRKVSDTLGGQRYQGLERYNAPPGYPQPQPQYWGRDPQTGYQYAVKQEPQYQQQEVAPEPENDYERERMEQISGNRKLLETLGLGGQPVSLSYSKRPARQMSTSDMRGRKVTTPKRRLPVDADQVRSSPRIASQHRNVSYMDLDGVPGSEHSDDSYEDDVIYEEDDFRPAKRGKGYKQSRKASYAPRLSLWGLLQVYPQIPDLYPLFYYTLNNDLTINPDSVPLIGSIPSTVTPLEKADILRGYFQRGRRVLAQLDNFTGRSDRKYEGPEERWPEMDHHTRIAVRDVRRKIVERCENYKYTRRDILDKNVGKHKWQQIEVGMIEWKFGITVGDPAGDLSNVTLTLPTPPPGAMIQQQQQQQLAPDYHQQRVIRPMPSRSRLVSSANRSASITMGEPSSAPSFPGTALSLPYGGAHYGSVSPAPPMYGEDQVPMTVQMPVLMGTPMPSAALAPPMSAPGMASMDPRASVGVHTPIHVMSSSPMAGEAAGGDARGVKRERSGSAHTEPESEEE</sequence>
<feature type="region of interest" description="Disordered" evidence="1">
    <location>
        <begin position="1"/>
        <end position="62"/>
    </location>
</feature>
<feature type="region of interest" description="Disordered" evidence="1">
    <location>
        <begin position="302"/>
        <end position="326"/>
    </location>
</feature>
<proteinExistence type="predicted"/>
<evidence type="ECO:0000313" key="2">
    <source>
        <dbReference type="EMBL" id="KAI9637097.1"/>
    </source>
</evidence>
<feature type="region of interest" description="Disordered" evidence="1">
    <location>
        <begin position="692"/>
        <end position="725"/>
    </location>
</feature>
<name>A0AA38H9T6_9TREE</name>
<evidence type="ECO:0000313" key="3">
    <source>
        <dbReference type="Proteomes" id="UP001164286"/>
    </source>
</evidence>
<organism evidence="2 3">
    <name type="scientific">Dioszegia hungarica</name>
    <dbReference type="NCBI Taxonomy" id="4972"/>
    <lineage>
        <taxon>Eukaryota</taxon>
        <taxon>Fungi</taxon>
        <taxon>Dikarya</taxon>
        <taxon>Basidiomycota</taxon>
        <taxon>Agaricomycotina</taxon>
        <taxon>Tremellomycetes</taxon>
        <taxon>Tremellales</taxon>
        <taxon>Bulleribasidiaceae</taxon>
        <taxon>Dioszegia</taxon>
    </lineage>
</organism>
<feature type="compositionally biased region" description="Basic and acidic residues" evidence="1">
    <location>
        <begin position="706"/>
        <end position="725"/>
    </location>
</feature>
<feature type="region of interest" description="Disordered" evidence="1">
    <location>
        <begin position="170"/>
        <end position="192"/>
    </location>
</feature>
<reference evidence="2" key="1">
    <citation type="journal article" date="2022" name="G3 (Bethesda)">
        <title>High quality genome of the basidiomycete yeast Dioszegia hungarica PDD-24b-2 isolated from cloud water.</title>
        <authorList>
            <person name="Jarrige D."/>
            <person name="Haridas S."/>
            <person name="Bleykasten-Grosshans C."/>
            <person name="Joly M."/>
            <person name="Nadalig T."/>
            <person name="Sancelme M."/>
            <person name="Vuilleumier S."/>
            <person name="Grigoriev I.V."/>
            <person name="Amato P."/>
            <person name="Bringel F."/>
        </authorList>
    </citation>
    <scope>NUCLEOTIDE SEQUENCE</scope>
    <source>
        <strain evidence="2">PDD-24b-2</strain>
    </source>
</reference>
<dbReference type="GeneID" id="77726373"/>
<protein>
    <submittedName>
        <fullName evidence="2">Uncharacterized protein</fullName>
    </submittedName>
</protein>
<accession>A0AA38H9T6</accession>
<evidence type="ECO:0000256" key="1">
    <source>
        <dbReference type="SAM" id="MobiDB-lite"/>
    </source>
</evidence>
<dbReference type="EMBL" id="JAKWFO010000005">
    <property type="protein sequence ID" value="KAI9637097.1"/>
    <property type="molecule type" value="Genomic_DNA"/>
</dbReference>
<gene>
    <name evidence="2" type="ORF">MKK02DRAFT_26321</name>
</gene>
<feature type="compositionally biased region" description="Polar residues" evidence="1">
    <location>
        <begin position="171"/>
        <end position="188"/>
    </location>
</feature>